<dbReference type="SUPFAM" id="SSF75625">
    <property type="entry name" value="YebC-like"/>
    <property type="match status" value="1"/>
</dbReference>
<dbReference type="OrthoDB" id="2017544at2759"/>
<evidence type="ECO:0000259" key="3">
    <source>
        <dbReference type="Pfam" id="PF01709"/>
    </source>
</evidence>
<dbReference type="Pfam" id="PF01709">
    <property type="entry name" value="Transcrip_reg"/>
    <property type="match status" value="1"/>
</dbReference>
<evidence type="ECO:0000256" key="1">
    <source>
        <dbReference type="ARBA" id="ARBA00004173"/>
    </source>
</evidence>
<evidence type="ECO:0000259" key="4">
    <source>
        <dbReference type="Pfam" id="PF20772"/>
    </source>
</evidence>
<dbReference type="Gene3D" id="3.30.70.980">
    <property type="match status" value="2"/>
</dbReference>
<dbReference type="InterPro" id="IPR017856">
    <property type="entry name" value="Integrase-like_N"/>
</dbReference>
<proteinExistence type="inferred from homology"/>
<feature type="domain" description="TACO1/YebC-like N-terminal" evidence="4">
    <location>
        <begin position="33"/>
        <end position="103"/>
    </location>
</feature>
<evidence type="ECO:0000313" key="6">
    <source>
        <dbReference type="Proteomes" id="UP000664169"/>
    </source>
</evidence>
<organism evidence="5 6">
    <name type="scientific">Gomphillus americanus</name>
    <dbReference type="NCBI Taxonomy" id="1940652"/>
    <lineage>
        <taxon>Eukaryota</taxon>
        <taxon>Fungi</taxon>
        <taxon>Dikarya</taxon>
        <taxon>Ascomycota</taxon>
        <taxon>Pezizomycotina</taxon>
        <taxon>Lecanoromycetes</taxon>
        <taxon>OSLEUM clade</taxon>
        <taxon>Ostropomycetidae</taxon>
        <taxon>Ostropales</taxon>
        <taxon>Graphidaceae</taxon>
        <taxon>Gomphilloideae</taxon>
        <taxon>Gomphillus</taxon>
    </lineage>
</organism>
<sequence length="275" mass="30050">MSLKHLHPVHRLVRFHGAARYFSISTALNSGHSRWSKIKHDKGKADARKGDVRADVARQIARSSKDGGPDPAFNPHLPGLIAIAKRSGMPKTAIEAAIARGQGVSASGQALEAFNVEFLFPESNIAGILECQTDNKKRLMMNVGDSLKRAGATMTAVAFMFTRRGKIIFQKQDALDEETILDQAIEAGASDVNFEENEVVLFTEVQELATVADAMARSLEAKPKSQDLIWVPNSDMVVDGSKITPESQAQLDKLYDKLAEMGEDQSIQETYLNIG</sequence>
<dbReference type="InterPro" id="IPR049083">
    <property type="entry name" value="TACO1_YebC_N"/>
</dbReference>
<comment type="subcellular location">
    <subcellularLocation>
        <location evidence="1">Mitochondrion</location>
    </subcellularLocation>
</comment>
<evidence type="ECO:0000256" key="2">
    <source>
        <dbReference type="ARBA" id="ARBA00008724"/>
    </source>
</evidence>
<dbReference type="InterPro" id="IPR026564">
    <property type="entry name" value="Transcrip_reg_TACO1-like_dom3"/>
</dbReference>
<dbReference type="GO" id="GO:0005739">
    <property type="term" value="C:mitochondrion"/>
    <property type="evidence" value="ECO:0007669"/>
    <property type="project" value="UniProtKB-SubCell"/>
</dbReference>
<dbReference type="InterPro" id="IPR029072">
    <property type="entry name" value="YebC-like"/>
</dbReference>
<keyword evidence="6" id="KW-1185">Reference proteome</keyword>
<dbReference type="PANTHER" id="PTHR12532:SF0">
    <property type="entry name" value="TRANSLATIONAL ACTIVATOR OF CYTOCHROME C OXIDASE 1"/>
    <property type="match status" value="1"/>
</dbReference>
<dbReference type="Proteomes" id="UP000664169">
    <property type="component" value="Unassembled WGS sequence"/>
</dbReference>
<dbReference type="FunFam" id="1.10.10.200:FF:000002">
    <property type="entry name" value="Probable transcriptional regulatory protein CLM62_37755"/>
    <property type="match status" value="1"/>
</dbReference>
<accession>A0A8H3EWD2</accession>
<evidence type="ECO:0000313" key="5">
    <source>
        <dbReference type="EMBL" id="CAF9912870.1"/>
    </source>
</evidence>
<dbReference type="EMBL" id="CAJPDQ010000007">
    <property type="protein sequence ID" value="CAF9912870.1"/>
    <property type="molecule type" value="Genomic_DNA"/>
</dbReference>
<dbReference type="Gene3D" id="1.10.10.200">
    <property type="match status" value="1"/>
</dbReference>
<dbReference type="AlphaFoldDB" id="A0A8H3EWD2"/>
<comment type="caution">
    <text evidence="5">The sequence shown here is derived from an EMBL/GenBank/DDBJ whole genome shotgun (WGS) entry which is preliminary data.</text>
</comment>
<protein>
    <submittedName>
        <fullName evidence="5">Uncharacterized protein</fullName>
    </submittedName>
</protein>
<reference evidence="5" key="1">
    <citation type="submission" date="2021-03" db="EMBL/GenBank/DDBJ databases">
        <authorList>
            <person name="Tagirdzhanova G."/>
        </authorList>
    </citation>
    <scope>NUCLEOTIDE SEQUENCE</scope>
</reference>
<dbReference type="PANTHER" id="PTHR12532">
    <property type="entry name" value="TRANSLATIONAL ACTIVATOR OF CYTOCHROME C OXIDASE 1"/>
    <property type="match status" value="1"/>
</dbReference>
<dbReference type="InterPro" id="IPR002876">
    <property type="entry name" value="Transcrip_reg_TACO1-like"/>
</dbReference>
<feature type="domain" description="TACO1/YebC-like second and third" evidence="3">
    <location>
        <begin position="116"/>
        <end position="273"/>
    </location>
</feature>
<gene>
    <name evidence="5" type="ORF">GOMPHAMPRED_007795</name>
</gene>
<dbReference type="Pfam" id="PF20772">
    <property type="entry name" value="TACO1_YebC_N"/>
    <property type="match status" value="1"/>
</dbReference>
<name>A0A8H3EWD2_9LECA</name>
<comment type="similarity">
    <text evidence="2">Belongs to the TACO1 family.</text>
</comment>
<dbReference type="InterPro" id="IPR048300">
    <property type="entry name" value="TACO1_YebC-like_2nd/3rd_dom"/>
</dbReference>